<protein>
    <submittedName>
        <fullName evidence="2">Metal dependent phosphohydrolase</fullName>
    </submittedName>
</protein>
<reference evidence="2 3" key="1">
    <citation type="submission" date="2013-03" db="EMBL/GenBank/DDBJ databases">
        <title>Salinisphaera dokdonensis CL-ES53 Genome Sequencing.</title>
        <authorList>
            <person name="Li C."/>
            <person name="Lai Q."/>
            <person name="Shao Z."/>
        </authorList>
    </citation>
    <scope>NUCLEOTIDE SEQUENCE [LARGE SCALE GENOMIC DNA]</scope>
    <source>
        <strain evidence="2 3">CL-ES53</strain>
    </source>
</reference>
<dbReference type="Pfam" id="PF07238">
    <property type="entry name" value="PilZ"/>
    <property type="match status" value="1"/>
</dbReference>
<dbReference type="Gene3D" id="2.40.10.220">
    <property type="entry name" value="predicted glycosyltransferase like domains"/>
    <property type="match status" value="1"/>
</dbReference>
<name>A0ABV2B2L6_9GAMM</name>
<sequence length="260" mass="28557">MPNARYAEIDSPQAIADAFVDLTRNVHEVTLRFDGSMIHYPVSVMAVDRILGHCLLDITGIGDVSRLLTVQQPFVLHARQASAALQTSSMSTFEVVKRSARLGLRCALPSHLILLKRRGYFRAALNDGMAVEVVLSGARGCEWRATLRDLSIGGCLLSLPSGEEAGLEIGSGRYQARACFPNGETFEASSHLSHSYVDEDAGLTYIGVTFDIGLEKEAREAWFYVREVEREVARQTSVRPELRPLAASRLFEGDSDSLAQ</sequence>
<comment type="caution">
    <text evidence="2">The sequence shown here is derived from an EMBL/GenBank/DDBJ whole genome shotgun (WGS) entry which is preliminary data.</text>
</comment>
<accession>A0ABV2B2L6</accession>
<evidence type="ECO:0000259" key="1">
    <source>
        <dbReference type="Pfam" id="PF07238"/>
    </source>
</evidence>
<gene>
    <name evidence="2" type="ORF">SADO_12813</name>
</gene>
<evidence type="ECO:0000313" key="2">
    <source>
        <dbReference type="EMBL" id="MES1930136.1"/>
    </source>
</evidence>
<dbReference type="Proteomes" id="UP001460888">
    <property type="component" value="Unassembled WGS sequence"/>
</dbReference>
<feature type="domain" description="PilZ" evidence="1">
    <location>
        <begin position="117"/>
        <end position="220"/>
    </location>
</feature>
<proteinExistence type="predicted"/>
<keyword evidence="3" id="KW-1185">Reference proteome</keyword>
<organism evidence="2 3">
    <name type="scientific">Salinisphaera dokdonensis CL-ES53</name>
    <dbReference type="NCBI Taxonomy" id="1304272"/>
    <lineage>
        <taxon>Bacteria</taxon>
        <taxon>Pseudomonadati</taxon>
        <taxon>Pseudomonadota</taxon>
        <taxon>Gammaproteobacteria</taxon>
        <taxon>Salinisphaerales</taxon>
        <taxon>Salinisphaeraceae</taxon>
        <taxon>Salinisphaera</taxon>
    </lineage>
</organism>
<evidence type="ECO:0000313" key="3">
    <source>
        <dbReference type="Proteomes" id="UP001460888"/>
    </source>
</evidence>
<dbReference type="EMBL" id="APND01000004">
    <property type="protein sequence ID" value="MES1930136.1"/>
    <property type="molecule type" value="Genomic_DNA"/>
</dbReference>
<dbReference type="RefSeq" id="WP_353112065.1">
    <property type="nucleotide sequence ID" value="NZ_APND01000004.1"/>
</dbReference>
<dbReference type="InterPro" id="IPR009875">
    <property type="entry name" value="PilZ_domain"/>
</dbReference>